<name>A0AAJ5W6V2_9SPHI</name>
<reference evidence="1" key="1">
    <citation type="submission" date="2023-03" db="EMBL/GenBank/DDBJ databases">
        <title>Andean soil-derived lignocellulolytic bacterial consortium as a source of novel taxa and putative plastic-active enzymes.</title>
        <authorList>
            <person name="Diaz-Garcia L."/>
            <person name="Chuvochina M."/>
            <person name="Feuerriegel G."/>
            <person name="Bunk B."/>
            <person name="Sproer C."/>
            <person name="Streit W.R."/>
            <person name="Rodriguez L.M."/>
            <person name="Overmann J."/>
            <person name="Jimenez D.J."/>
        </authorList>
    </citation>
    <scope>NUCLEOTIDE SEQUENCE</scope>
    <source>
        <strain evidence="1">MAG 3858</strain>
    </source>
</reference>
<gene>
    <name evidence="1" type="ORF">P0Y49_12610</name>
</gene>
<organism evidence="1 2">
    <name type="scientific">Candidatus Pedobacter colombiensis</name>
    <dbReference type="NCBI Taxonomy" id="3121371"/>
    <lineage>
        <taxon>Bacteria</taxon>
        <taxon>Pseudomonadati</taxon>
        <taxon>Bacteroidota</taxon>
        <taxon>Sphingobacteriia</taxon>
        <taxon>Sphingobacteriales</taxon>
        <taxon>Sphingobacteriaceae</taxon>
        <taxon>Pedobacter</taxon>
    </lineage>
</organism>
<dbReference type="PROSITE" id="PS51257">
    <property type="entry name" value="PROKAR_LIPOPROTEIN"/>
    <property type="match status" value="1"/>
</dbReference>
<dbReference type="AlphaFoldDB" id="A0AAJ5W6V2"/>
<evidence type="ECO:0000313" key="2">
    <source>
        <dbReference type="Proteomes" id="UP001214530"/>
    </source>
</evidence>
<dbReference type="EMBL" id="CP119313">
    <property type="protein sequence ID" value="WEK17637.1"/>
    <property type="molecule type" value="Genomic_DNA"/>
</dbReference>
<dbReference type="Pfam" id="PF16389">
    <property type="entry name" value="DUF4998"/>
    <property type="match status" value="1"/>
</dbReference>
<proteinExistence type="predicted"/>
<sequence>MNMKRYFKYSILIAIVGSIFTSCEKMEDTYGEFVKGGEIIYSGKPDSLRALSGNKRIKLTWQLTSDPKIVKAKIFWNNRANNIEMPINKSTGVDYLSLIVPDLNEGIYTFEVFTYDKQGNASIRTEVIGESFGQIYQDNINNRALNTATWLNIPANANASPPVVAFKGVEIQWFGVSTQAVVMEIKYVNESNEKLTVIEVPVKNGDKPAQFRPATRLPGYKKGTEFTYRTGYKPNIAAIDTFYTAYSKVLVP</sequence>
<dbReference type="Gene3D" id="2.60.40.10">
    <property type="entry name" value="Immunoglobulins"/>
    <property type="match status" value="1"/>
</dbReference>
<protein>
    <submittedName>
        <fullName evidence="1">DUF4998 domain-containing protein</fullName>
    </submittedName>
</protein>
<evidence type="ECO:0000313" key="1">
    <source>
        <dbReference type="EMBL" id="WEK17637.1"/>
    </source>
</evidence>
<dbReference type="InterPro" id="IPR013783">
    <property type="entry name" value="Ig-like_fold"/>
</dbReference>
<dbReference type="Proteomes" id="UP001214530">
    <property type="component" value="Chromosome"/>
</dbReference>
<accession>A0AAJ5W6V2</accession>